<protein>
    <submittedName>
        <fullName evidence="2">Uncharacterized protein</fullName>
    </submittedName>
</protein>
<keyword evidence="1" id="KW-1133">Transmembrane helix</keyword>
<keyword evidence="1" id="KW-0472">Membrane</keyword>
<evidence type="ECO:0000256" key="1">
    <source>
        <dbReference type="SAM" id="Phobius"/>
    </source>
</evidence>
<organism evidence="2 3">
    <name type="scientific">Burkholderia ambifaria IOP40-10</name>
    <dbReference type="NCBI Taxonomy" id="396596"/>
    <lineage>
        <taxon>Bacteria</taxon>
        <taxon>Pseudomonadati</taxon>
        <taxon>Pseudomonadota</taxon>
        <taxon>Betaproteobacteria</taxon>
        <taxon>Burkholderiales</taxon>
        <taxon>Burkholderiaceae</taxon>
        <taxon>Burkholderia</taxon>
        <taxon>Burkholderia cepacia complex</taxon>
    </lineage>
</organism>
<sequence length="56" mass="5906">MFPRLLMTFLGVLAIISGGVTFGLEIVQGVPHQASTFAVIVCGAALIVLLISARHR</sequence>
<evidence type="ECO:0000313" key="3">
    <source>
        <dbReference type="Proteomes" id="UP000005463"/>
    </source>
</evidence>
<proteinExistence type="predicted"/>
<evidence type="ECO:0000313" key="2">
    <source>
        <dbReference type="EMBL" id="EDT05835.1"/>
    </source>
</evidence>
<keyword evidence="1" id="KW-0812">Transmembrane</keyword>
<dbReference type="AlphaFoldDB" id="B1F963"/>
<dbReference type="EMBL" id="ABLC01000006">
    <property type="protein sequence ID" value="EDT05835.1"/>
    <property type="molecule type" value="Genomic_DNA"/>
</dbReference>
<comment type="caution">
    <text evidence="2">The sequence shown here is derived from an EMBL/GenBank/DDBJ whole genome shotgun (WGS) entry which is preliminary data.</text>
</comment>
<reference evidence="2 3" key="1">
    <citation type="submission" date="2008-03" db="EMBL/GenBank/DDBJ databases">
        <title>Sequencing of the draft genome and assembly of Burkholderia ambifaria IOP40-10.</title>
        <authorList>
            <consortium name="US DOE Joint Genome Institute (JGI-PGF)"/>
            <person name="Copeland A."/>
            <person name="Lucas S."/>
            <person name="Lapidus A."/>
            <person name="Glavina del Rio T."/>
            <person name="Dalin E."/>
            <person name="Tice H."/>
            <person name="Bruce D."/>
            <person name="Goodwin L."/>
            <person name="Pitluck S."/>
            <person name="Larimer F."/>
            <person name="Land M.L."/>
            <person name="Hauser L."/>
            <person name="Tiedje J."/>
            <person name="Richardson P."/>
        </authorList>
    </citation>
    <scope>NUCLEOTIDE SEQUENCE [LARGE SCALE GENOMIC DNA]</scope>
    <source>
        <strain evidence="2 3">IOP40-10</strain>
    </source>
</reference>
<accession>B1F963</accession>
<dbReference type="PATRIC" id="fig|396596.7.peg.7352"/>
<name>B1F963_9BURK</name>
<feature type="transmembrane region" description="Helical" evidence="1">
    <location>
        <begin position="33"/>
        <end position="53"/>
    </location>
</feature>
<gene>
    <name evidence="2" type="ORF">BamIOP4010DRAFT_0572</name>
</gene>
<dbReference type="Proteomes" id="UP000005463">
    <property type="component" value="Unassembled WGS sequence"/>
</dbReference>